<name>A0A1R3IKV7_COCAP</name>
<comment type="caution">
    <text evidence="1">The sequence shown here is derived from an EMBL/GenBank/DDBJ whole genome shotgun (WGS) entry which is preliminary data.</text>
</comment>
<sequence length="29" mass="3647">MARRWNHQKKKWPDWDQLSRKLVRKGIKG</sequence>
<proteinExistence type="predicted"/>
<reference evidence="1 2" key="1">
    <citation type="submission" date="2013-09" db="EMBL/GenBank/DDBJ databases">
        <title>Corchorus capsularis genome sequencing.</title>
        <authorList>
            <person name="Alam M."/>
            <person name="Haque M.S."/>
            <person name="Islam M.S."/>
            <person name="Emdad E.M."/>
            <person name="Islam M.M."/>
            <person name="Ahmed B."/>
            <person name="Halim A."/>
            <person name="Hossen Q.M.M."/>
            <person name="Hossain M.Z."/>
            <person name="Ahmed R."/>
            <person name="Khan M.M."/>
            <person name="Islam R."/>
            <person name="Rashid M.M."/>
            <person name="Khan S.A."/>
            <person name="Rahman M.S."/>
            <person name="Alam M."/>
        </authorList>
    </citation>
    <scope>NUCLEOTIDE SEQUENCE [LARGE SCALE GENOMIC DNA]</scope>
    <source>
        <strain evidence="2">cv. CVL-1</strain>
        <tissue evidence="1">Whole seedling</tissue>
    </source>
</reference>
<dbReference type="AlphaFoldDB" id="A0A1R3IKV7"/>
<accession>A0A1R3IKV7</accession>
<evidence type="ECO:0000313" key="2">
    <source>
        <dbReference type="Proteomes" id="UP000188268"/>
    </source>
</evidence>
<organism evidence="1 2">
    <name type="scientific">Corchorus capsularis</name>
    <name type="common">Jute</name>
    <dbReference type="NCBI Taxonomy" id="210143"/>
    <lineage>
        <taxon>Eukaryota</taxon>
        <taxon>Viridiplantae</taxon>
        <taxon>Streptophyta</taxon>
        <taxon>Embryophyta</taxon>
        <taxon>Tracheophyta</taxon>
        <taxon>Spermatophyta</taxon>
        <taxon>Magnoliopsida</taxon>
        <taxon>eudicotyledons</taxon>
        <taxon>Gunneridae</taxon>
        <taxon>Pentapetalae</taxon>
        <taxon>rosids</taxon>
        <taxon>malvids</taxon>
        <taxon>Malvales</taxon>
        <taxon>Malvaceae</taxon>
        <taxon>Grewioideae</taxon>
        <taxon>Apeibeae</taxon>
        <taxon>Corchorus</taxon>
    </lineage>
</organism>
<dbReference type="EMBL" id="AWWV01009901">
    <property type="protein sequence ID" value="OMO83217.1"/>
    <property type="molecule type" value="Genomic_DNA"/>
</dbReference>
<keyword evidence="2" id="KW-1185">Reference proteome</keyword>
<dbReference type="Proteomes" id="UP000188268">
    <property type="component" value="Unassembled WGS sequence"/>
</dbReference>
<protein>
    <submittedName>
        <fullName evidence="1">Uncharacterized protein</fullName>
    </submittedName>
</protein>
<evidence type="ECO:0000313" key="1">
    <source>
        <dbReference type="EMBL" id="OMO83217.1"/>
    </source>
</evidence>
<gene>
    <name evidence="1" type="ORF">CCACVL1_11505</name>
</gene>
<dbReference type="Gramene" id="OMO83217">
    <property type="protein sequence ID" value="OMO83217"/>
    <property type="gene ID" value="CCACVL1_11505"/>
</dbReference>